<name>A0A0F8YKB7_9ZZZZ</name>
<protein>
    <submittedName>
        <fullName evidence="1">Uncharacterized protein</fullName>
    </submittedName>
</protein>
<comment type="caution">
    <text evidence="1">The sequence shown here is derived from an EMBL/GenBank/DDBJ whole genome shotgun (WGS) entry which is preliminary data.</text>
</comment>
<dbReference type="AlphaFoldDB" id="A0A0F8YKB7"/>
<proteinExistence type="predicted"/>
<sequence>MTGALVLQIFNVMQAGLKWLESRGITRARSIALLDKAKAEDRDITTAEVQVELNLAQKELDMTAEQIDQMPE</sequence>
<accession>A0A0F8YKB7</accession>
<gene>
    <name evidence="1" type="ORF">LCGC14_2886480</name>
</gene>
<organism evidence="1">
    <name type="scientific">marine sediment metagenome</name>
    <dbReference type="NCBI Taxonomy" id="412755"/>
    <lineage>
        <taxon>unclassified sequences</taxon>
        <taxon>metagenomes</taxon>
        <taxon>ecological metagenomes</taxon>
    </lineage>
</organism>
<dbReference type="EMBL" id="LAZR01056450">
    <property type="protein sequence ID" value="KKK74165.1"/>
    <property type="molecule type" value="Genomic_DNA"/>
</dbReference>
<reference evidence="1" key="1">
    <citation type="journal article" date="2015" name="Nature">
        <title>Complex archaea that bridge the gap between prokaryotes and eukaryotes.</title>
        <authorList>
            <person name="Spang A."/>
            <person name="Saw J.H."/>
            <person name="Jorgensen S.L."/>
            <person name="Zaremba-Niedzwiedzka K."/>
            <person name="Martijn J."/>
            <person name="Lind A.E."/>
            <person name="van Eijk R."/>
            <person name="Schleper C."/>
            <person name="Guy L."/>
            <person name="Ettema T.J."/>
        </authorList>
    </citation>
    <scope>NUCLEOTIDE SEQUENCE</scope>
</reference>
<evidence type="ECO:0000313" key="1">
    <source>
        <dbReference type="EMBL" id="KKK74165.1"/>
    </source>
</evidence>